<accession>A0AAU8MLC0</accession>
<sequence length="207" mass="24002">MEDIQVLNELIDTSIRNSSYVSVLISSCIFILYSLMNKLIEYFKQRDRNRPIIEMASAIKDVSDNVVKLNSVLSKTFEDTQKKEIIKCKTAITLAFNTLQNKISNECIDMIIHNHIEENKQLITENVHKLISTEYYKVYATLSNYEIDGINVASKLDKEWIDELCQSILSIMYNGQDSTLRIVQLNNRLNVDINNYSTYTHNKIFSD</sequence>
<proteinExistence type="predicted"/>
<keyword evidence="1" id="KW-0812">Transmembrane</keyword>
<evidence type="ECO:0000313" key="2">
    <source>
        <dbReference type="EMBL" id="XCO00284.1"/>
    </source>
</evidence>
<evidence type="ECO:0000313" key="3">
    <source>
        <dbReference type="EMBL" id="XCO00383.1"/>
    </source>
</evidence>
<evidence type="ECO:0000256" key="1">
    <source>
        <dbReference type="SAM" id="Phobius"/>
    </source>
</evidence>
<keyword evidence="1" id="KW-1133">Transmembrane helix</keyword>
<reference evidence="2" key="1">
    <citation type="submission" date="2024-06" db="EMBL/GenBank/DDBJ databases">
        <title>Intestivirid acquisition increases across infancy in a wild primate population.</title>
        <authorList>
            <person name="Schneider-Creas I.A."/>
            <person name="Moya I.L."/>
            <person name="Chiou K.L."/>
            <person name="Baniel A."/>
            <person name="Azanaw Haile A."/>
            <person name="Kebede F."/>
            <person name="Abebe B."/>
            <person name="Snyder-Mackler N."/>
            <person name="Varsani A."/>
        </authorList>
    </citation>
    <scope>NUCLEOTIDE SEQUENCE</scope>
    <source>
        <strain evidence="2">Int_RNL_2016_0117_DIX</strain>
        <strain evidence="4">Int_RNL_2017_0546_COW</strain>
        <strain evidence="3">Int_RNL_2018_0945_COW</strain>
    </source>
</reference>
<name>A0AAU8MLC0_9CAUD</name>
<feature type="transmembrane region" description="Helical" evidence="1">
    <location>
        <begin position="20"/>
        <end position="40"/>
    </location>
</feature>
<protein>
    <submittedName>
        <fullName evidence="2">Uncharacterized protein</fullName>
    </submittedName>
</protein>
<dbReference type="EMBL" id="PP965497">
    <property type="protein sequence ID" value="XCO00284.1"/>
    <property type="molecule type" value="Genomic_DNA"/>
</dbReference>
<dbReference type="EMBL" id="PP965499">
    <property type="protein sequence ID" value="XCO00481.1"/>
    <property type="molecule type" value="Genomic_DNA"/>
</dbReference>
<organism evidence="2">
    <name type="scientific">Geladintestivirus 1</name>
    <dbReference type="NCBI Taxonomy" id="3233133"/>
    <lineage>
        <taxon>Viruses</taxon>
        <taxon>Duplodnaviria</taxon>
        <taxon>Heunggongvirae</taxon>
        <taxon>Uroviricota</taxon>
        <taxon>Caudoviricetes</taxon>
        <taxon>Crassvirales</taxon>
    </lineage>
</organism>
<evidence type="ECO:0000313" key="4">
    <source>
        <dbReference type="EMBL" id="XCO00481.1"/>
    </source>
</evidence>
<keyword evidence="1" id="KW-0472">Membrane</keyword>
<dbReference type="EMBL" id="PP965498">
    <property type="protein sequence ID" value="XCO00383.1"/>
    <property type="molecule type" value="Genomic_DNA"/>
</dbReference>